<dbReference type="PANTHER" id="PTHR38792">
    <property type="entry name" value="BNR/ASP-BOX REPEAT DOMAIN PROTEIN (AFU_ORTHOLOGUE AFUA_7G06430)-RELATED"/>
    <property type="match status" value="1"/>
</dbReference>
<name>A0A5Q3Q973_9PSEU</name>
<gene>
    <name evidence="3" type="ORF">GIY23_16610</name>
</gene>
<dbReference type="Gene3D" id="2.120.10.10">
    <property type="match status" value="1"/>
</dbReference>
<organism evidence="3 4">
    <name type="scientific">Allosaccharopolyspora coralli</name>
    <dbReference type="NCBI Taxonomy" id="2665642"/>
    <lineage>
        <taxon>Bacteria</taxon>
        <taxon>Bacillati</taxon>
        <taxon>Actinomycetota</taxon>
        <taxon>Actinomycetes</taxon>
        <taxon>Pseudonocardiales</taxon>
        <taxon>Pseudonocardiaceae</taxon>
        <taxon>Allosaccharopolyspora</taxon>
    </lineage>
</organism>
<dbReference type="InterPro" id="IPR036278">
    <property type="entry name" value="Sialidase_sf"/>
</dbReference>
<accession>A0A5Q3Q973</accession>
<evidence type="ECO:0000256" key="1">
    <source>
        <dbReference type="SAM" id="MobiDB-lite"/>
    </source>
</evidence>
<proteinExistence type="predicted"/>
<reference evidence="4" key="1">
    <citation type="submission" date="2019-11" db="EMBL/GenBank/DDBJ databases">
        <title>The complete genome sequence of Saccharopolyspora sp. E2A.</title>
        <authorList>
            <person name="Zhang G."/>
        </authorList>
    </citation>
    <scope>NUCLEOTIDE SEQUENCE [LARGE SCALE GENOMIC DNA]</scope>
    <source>
        <strain evidence="4">E2A</strain>
    </source>
</reference>
<feature type="signal peptide" evidence="2">
    <location>
        <begin position="1"/>
        <end position="26"/>
    </location>
</feature>
<feature type="region of interest" description="Disordered" evidence="1">
    <location>
        <begin position="25"/>
        <end position="47"/>
    </location>
</feature>
<dbReference type="Proteomes" id="UP000371041">
    <property type="component" value="Chromosome"/>
</dbReference>
<feature type="chain" id="PRO_5039649246" evidence="2">
    <location>
        <begin position="27"/>
        <end position="423"/>
    </location>
</feature>
<keyword evidence="2" id="KW-0732">Signal</keyword>
<dbReference type="PANTHER" id="PTHR38792:SF3">
    <property type="entry name" value="BNR_ASP-BOX REPEAT DOMAIN PROTEIN (AFU_ORTHOLOGUE AFUA_7G06430)-RELATED"/>
    <property type="match status" value="1"/>
</dbReference>
<dbReference type="CDD" id="cd15482">
    <property type="entry name" value="Sialidase_non-viral"/>
    <property type="match status" value="1"/>
</dbReference>
<dbReference type="RefSeq" id="WP_154077501.1">
    <property type="nucleotide sequence ID" value="NZ_CP045929.1"/>
</dbReference>
<protein>
    <submittedName>
        <fullName evidence="3">Exo-alpha-sialidase</fullName>
    </submittedName>
</protein>
<dbReference type="EMBL" id="CP045929">
    <property type="protein sequence ID" value="QGK70923.1"/>
    <property type="molecule type" value="Genomic_DNA"/>
</dbReference>
<evidence type="ECO:0000313" key="3">
    <source>
        <dbReference type="EMBL" id="QGK70923.1"/>
    </source>
</evidence>
<dbReference type="AlphaFoldDB" id="A0A5Q3Q973"/>
<dbReference type="SUPFAM" id="SSF50939">
    <property type="entry name" value="Sialidases"/>
    <property type="match status" value="1"/>
</dbReference>
<sequence>MRGRTLLGSLVGALSLVLVTVAPVAAEPPPPPPGAADVDKGKQFREGGSSYPRAVKLRHSGPLHNGKILVSTTTYQNEAGFPVFYESNDDGRSFRQISEIRDPAGENRQGMCCSTLYELPRQVGDMPAGTLLWAGTAGIGLDAEERQSSIRLWRSDDHGETWSYLSDIANPPQGPGVWEPEFTVSAQGDLVAFYSDDMDPNHDQKMVQTRSQDGVNWTEPQDTFKDDRFGVRPGMAGVRQLPDGTYLMTFEACNYDDQRLCAVYIKTSPDGWNWGDPRDFGTEIKTDTGKYPVHTPTLSWMPGPGQGKLVLAYQILADESGAPVEGNGRTLLVNDDPTNLESGWREIPSPVQIKHNRGSDCRNFSPTVAPIDGGASVLHLTTDYIDYVNGPCELFYGTGPVDGEPGAEQLLRPQPLDPGRFDA</sequence>
<evidence type="ECO:0000313" key="4">
    <source>
        <dbReference type="Proteomes" id="UP000371041"/>
    </source>
</evidence>
<dbReference type="KEGG" id="sace:GIY23_16610"/>
<keyword evidence="4" id="KW-1185">Reference proteome</keyword>
<evidence type="ECO:0000256" key="2">
    <source>
        <dbReference type="SAM" id="SignalP"/>
    </source>
</evidence>